<keyword evidence="1" id="KW-1185">Reference proteome</keyword>
<accession>A0A6J3M0B2</accession>
<proteinExistence type="predicted"/>
<evidence type="ECO:0000313" key="1">
    <source>
        <dbReference type="Proteomes" id="UP000504637"/>
    </source>
</evidence>
<name>A0A6J3M0B2_9PEZI</name>
<evidence type="ECO:0008006" key="3">
    <source>
        <dbReference type="Google" id="ProtNLM"/>
    </source>
</evidence>
<evidence type="ECO:0000313" key="2">
    <source>
        <dbReference type="RefSeq" id="XP_033458394.1"/>
    </source>
</evidence>
<dbReference type="RefSeq" id="XP_033458394.1">
    <property type="nucleotide sequence ID" value="XM_033607748.1"/>
</dbReference>
<reference evidence="2" key="1">
    <citation type="submission" date="2020-01" db="EMBL/GenBank/DDBJ databases">
        <authorList>
            <consortium name="DOE Joint Genome Institute"/>
            <person name="Haridas S."/>
            <person name="Albert R."/>
            <person name="Binder M."/>
            <person name="Bloem J."/>
            <person name="Labutti K."/>
            <person name="Salamov A."/>
            <person name="Andreopoulos B."/>
            <person name="Baker S.E."/>
            <person name="Barry K."/>
            <person name="Bills G."/>
            <person name="Bluhm B.H."/>
            <person name="Cannon C."/>
            <person name="Castanera R."/>
            <person name="Culley D.E."/>
            <person name="Daum C."/>
            <person name="Ezra D."/>
            <person name="Gonzalez J.B."/>
            <person name="Henrissat B."/>
            <person name="Kuo A."/>
            <person name="Liang C."/>
            <person name="Lipzen A."/>
            <person name="Lutzoni F."/>
            <person name="Magnuson J."/>
            <person name="Mondo S."/>
            <person name="Nolan M."/>
            <person name="Ohm R."/>
            <person name="Pangilinan J."/>
            <person name="Park H.-J."/>
            <person name="Ramirez L."/>
            <person name="Alfaro M."/>
            <person name="Sun H."/>
            <person name="Tritt A."/>
            <person name="Yoshinaga Y."/>
            <person name="Zwiers L.-H."/>
            <person name="Turgeon B.G."/>
            <person name="Goodwin S.B."/>
            <person name="Spatafora J.W."/>
            <person name="Crous P.W."/>
            <person name="Grigoriev I.V."/>
        </authorList>
    </citation>
    <scope>NUCLEOTIDE SEQUENCE</scope>
    <source>
        <strain evidence="2">CBS 342.82</strain>
    </source>
</reference>
<sequence length="211" mass="23611">MSYEHGCHLHNKQEPDVFGLKYDDNINGSEGPSADHPDMVSPMIGFVYFADYALVEPNDKLSRHAEPEHDWQSHVSRKESPEIKRILAEEVSQQEWIGVKFYLAAENHLTTHARVYALACEYFVSALRSATLTKFIQCVKDTAINVEGLAMAIKIAHCTAAGERNSGLRDCIFDYLSTHSSVLLDSVAIRDAINAVDGLTMQLLIKQSQCR</sequence>
<organism evidence="2">
    <name type="scientific">Dissoconium aciculare CBS 342.82</name>
    <dbReference type="NCBI Taxonomy" id="1314786"/>
    <lineage>
        <taxon>Eukaryota</taxon>
        <taxon>Fungi</taxon>
        <taxon>Dikarya</taxon>
        <taxon>Ascomycota</taxon>
        <taxon>Pezizomycotina</taxon>
        <taxon>Dothideomycetes</taxon>
        <taxon>Dothideomycetidae</taxon>
        <taxon>Mycosphaerellales</taxon>
        <taxon>Dissoconiaceae</taxon>
        <taxon>Dissoconium</taxon>
    </lineage>
</organism>
<reference evidence="2" key="2">
    <citation type="submission" date="2020-04" db="EMBL/GenBank/DDBJ databases">
        <authorList>
            <consortium name="NCBI Genome Project"/>
        </authorList>
    </citation>
    <scope>NUCLEOTIDE SEQUENCE</scope>
    <source>
        <strain evidence="2">CBS 342.82</strain>
    </source>
</reference>
<dbReference type="Proteomes" id="UP000504637">
    <property type="component" value="Unplaced"/>
</dbReference>
<protein>
    <recommendedName>
        <fullName evidence="3">BTB domain-containing protein</fullName>
    </recommendedName>
</protein>
<dbReference type="GeneID" id="54365547"/>
<gene>
    <name evidence="2" type="ORF">K489DRAFT_410845</name>
</gene>
<dbReference type="AlphaFoldDB" id="A0A6J3M0B2"/>
<reference evidence="2" key="3">
    <citation type="submission" date="2025-08" db="UniProtKB">
        <authorList>
            <consortium name="RefSeq"/>
        </authorList>
    </citation>
    <scope>IDENTIFICATION</scope>
    <source>
        <strain evidence="2">CBS 342.82</strain>
    </source>
</reference>